<dbReference type="SMART" id="SM00387">
    <property type="entry name" value="HATPase_c"/>
    <property type="match status" value="1"/>
</dbReference>
<dbReference type="Pfam" id="PF02518">
    <property type="entry name" value="HATPase_c"/>
    <property type="match status" value="1"/>
</dbReference>
<dbReference type="Gene3D" id="3.30.450.20">
    <property type="entry name" value="PAS domain"/>
    <property type="match status" value="1"/>
</dbReference>
<organism evidence="10 11">
    <name type="scientific">Streptococcus himalayensis</name>
    <dbReference type="NCBI Taxonomy" id="1888195"/>
    <lineage>
        <taxon>Bacteria</taxon>
        <taxon>Bacillati</taxon>
        <taxon>Bacillota</taxon>
        <taxon>Bacilli</taxon>
        <taxon>Lactobacillales</taxon>
        <taxon>Streptococcaceae</taxon>
        <taxon>Streptococcus</taxon>
    </lineage>
</organism>
<feature type="domain" description="Histidine kinase" evidence="9">
    <location>
        <begin position="287"/>
        <end position="481"/>
    </location>
</feature>
<evidence type="ECO:0000256" key="2">
    <source>
        <dbReference type="ARBA" id="ARBA00012438"/>
    </source>
</evidence>
<comment type="catalytic activity">
    <reaction evidence="1">
        <text>ATP + protein L-histidine = ADP + protein N-phospho-L-histidine.</text>
        <dbReference type="EC" id="2.7.13.3"/>
    </reaction>
</comment>
<evidence type="ECO:0000256" key="8">
    <source>
        <dbReference type="ARBA" id="ARBA00023012"/>
    </source>
</evidence>
<evidence type="ECO:0000256" key="3">
    <source>
        <dbReference type="ARBA" id="ARBA00022553"/>
    </source>
</evidence>
<dbReference type="Pfam" id="PF12282">
    <property type="entry name" value="GAF_PdtaS"/>
    <property type="match status" value="1"/>
</dbReference>
<dbReference type="InterPro" id="IPR005467">
    <property type="entry name" value="His_kinase_dom"/>
</dbReference>
<reference evidence="10" key="2">
    <citation type="submission" date="2020-09" db="EMBL/GenBank/DDBJ databases">
        <authorList>
            <person name="Sun Q."/>
            <person name="Zhou Y."/>
        </authorList>
    </citation>
    <scope>NUCLEOTIDE SEQUENCE</scope>
    <source>
        <strain evidence="10">CGMCC 1.15533</strain>
    </source>
</reference>
<dbReference type="EMBL" id="BMJN01000021">
    <property type="protein sequence ID" value="GGE33203.1"/>
    <property type="molecule type" value="Genomic_DNA"/>
</dbReference>
<evidence type="ECO:0000256" key="6">
    <source>
        <dbReference type="ARBA" id="ARBA00022777"/>
    </source>
</evidence>
<evidence type="ECO:0000313" key="10">
    <source>
        <dbReference type="EMBL" id="GGE33203.1"/>
    </source>
</evidence>
<dbReference type="GO" id="GO:0000160">
    <property type="term" value="P:phosphorelay signal transduction system"/>
    <property type="evidence" value="ECO:0007669"/>
    <property type="project" value="UniProtKB-KW"/>
</dbReference>
<gene>
    <name evidence="10" type="ORF">GCM10011510_13230</name>
</gene>
<dbReference type="RefSeq" id="WP_223245854.1">
    <property type="nucleotide sequence ID" value="NZ_BMJN01000021.1"/>
</dbReference>
<dbReference type="Gene3D" id="3.30.565.10">
    <property type="entry name" value="Histidine kinase-like ATPase, C-terminal domain"/>
    <property type="match status" value="1"/>
</dbReference>
<dbReference type="InterPro" id="IPR036890">
    <property type="entry name" value="HATPase_C_sf"/>
</dbReference>
<dbReference type="InterPro" id="IPR011495">
    <property type="entry name" value="Sig_transdc_His_kin_sub2_dim/P"/>
</dbReference>
<dbReference type="PANTHER" id="PTHR41523">
    <property type="entry name" value="TWO-COMPONENT SYSTEM SENSOR PROTEIN"/>
    <property type="match status" value="1"/>
</dbReference>
<evidence type="ECO:0000256" key="4">
    <source>
        <dbReference type="ARBA" id="ARBA00022679"/>
    </source>
</evidence>
<keyword evidence="6 10" id="KW-0418">Kinase</keyword>
<keyword evidence="4" id="KW-0808">Transferase</keyword>
<dbReference type="InterPro" id="IPR003594">
    <property type="entry name" value="HATPase_dom"/>
</dbReference>
<dbReference type="GO" id="GO:0005524">
    <property type="term" value="F:ATP binding"/>
    <property type="evidence" value="ECO:0007669"/>
    <property type="project" value="UniProtKB-KW"/>
</dbReference>
<proteinExistence type="predicted"/>
<keyword evidence="5" id="KW-0547">Nucleotide-binding</keyword>
<dbReference type="EC" id="2.7.13.3" evidence="2"/>
<evidence type="ECO:0000256" key="1">
    <source>
        <dbReference type="ARBA" id="ARBA00000085"/>
    </source>
</evidence>
<dbReference type="SUPFAM" id="SSF55874">
    <property type="entry name" value="ATPase domain of HSP90 chaperone/DNA topoisomerase II/histidine kinase"/>
    <property type="match status" value="1"/>
</dbReference>
<dbReference type="PROSITE" id="PS50109">
    <property type="entry name" value="HIS_KIN"/>
    <property type="match status" value="1"/>
</dbReference>
<reference evidence="10" key="1">
    <citation type="journal article" date="2014" name="Int. J. Syst. Evol. Microbiol.">
        <title>Complete genome sequence of Corynebacterium casei LMG S-19264T (=DSM 44701T), isolated from a smear-ripened cheese.</title>
        <authorList>
            <consortium name="US DOE Joint Genome Institute (JGI-PGF)"/>
            <person name="Walter F."/>
            <person name="Albersmeier A."/>
            <person name="Kalinowski J."/>
            <person name="Ruckert C."/>
        </authorList>
    </citation>
    <scope>NUCLEOTIDE SEQUENCE</scope>
    <source>
        <strain evidence="10">CGMCC 1.15533</strain>
    </source>
</reference>
<name>A0A917A8P9_9STRE</name>
<keyword evidence="3" id="KW-0597">Phosphoprotein</keyword>
<comment type="caution">
    <text evidence="10">The sequence shown here is derived from an EMBL/GenBank/DDBJ whole genome shotgun (WGS) entry which is preliminary data.</text>
</comment>
<protein>
    <recommendedName>
        <fullName evidence="2">histidine kinase</fullName>
        <ecNumber evidence="2">2.7.13.3</ecNumber>
    </recommendedName>
</protein>
<dbReference type="InterPro" id="IPR022066">
    <property type="entry name" value="PdtaS_GAF"/>
</dbReference>
<keyword evidence="8" id="KW-0902">Two-component regulatory system</keyword>
<evidence type="ECO:0000256" key="7">
    <source>
        <dbReference type="ARBA" id="ARBA00022840"/>
    </source>
</evidence>
<accession>A0A917A8P9</accession>
<dbReference type="PANTHER" id="PTHR41523:SF8">
    <property type="entry name" value="ETHYLENE RESPONSE SENSOR PROTEIN"/>
    <property type="match status" value="1"/>
</dbReference>
<dbReference type="Pfam" id="PF07568">
    <property type="entry name" value="HisKA_2"/>
    <property type="match status" value="1"/>
</dbReference>
<dbReference type="Gene3D" id="3.30.450.280">
    <property type="entry name" value="GAF domain"/>
    <property type="match status" value="1"/>
</dbReference>
<evidence type="ECO:0000313" key="11">
    <source>
        <dbReference type="Proteomes" id="UP000660801"/>
    </source>
</evidence>
<dbReference type="AlphaFoldDB" id="A0A917A8P9"/>
<dbReference type="Proteomes" id="UP000660801">
    <property type="component" value="Unassembled WGS sequence"/>
</dbReference>
<dbReference type="InterPro" id="IPR038424">
    <property type="entry name" value="H_kinase_PdtaS_GAF_sf"/>
</dbReference>
<keyword evidence="11" id="KW-1185">Reference proteome</keyword>
<keyword evidence="7" id="KW-0067">ATP-binding</keyword>
<sequence length="483" mass="54995">MMKYREKIKKLCEEQTNLSQEDIETLIEQADLLMKTSDYASEDVFIDVRNVYSEHATVIFHKKPQTKGSLYEKTVVGSIAYLQNEPGVIRTLHTGAPSIGLSALSQEGIPIQQTVLPIMREGRVIATLILEKDISPDFPRHFSLKTTEFSHREVDDVCATIDSEEFALLKYMNDAVLVFNQVGQLIYFNPQAATIYRTKLGYMDSLEGMHYDNLVLEKNIFADICAASNDLTDTYSVSAEVQYGTNCFSINQYVVRETQSLVMICKDISELKRLEAHLSLERTSIREMNHRVKNNLQTVVSLLRLQAQKSQDKDVKKNLADSVNRILSISMTHELLSLQKNDEISVEKLLEGVVSNVQRCFSERLDIKLSCDLDSRIYLDSSRATALALVVNELLQNSYDHAFETIKQKNPEIHLQITLDNDIIEVRVIDNGSGYDVNRSFEDHLGLMIVERFVKSKLSGKLSVRSSQRGTRTIITFKYNRID</sequence>
<evidence type="ECO:0000259" key="9">
    <source>
        <dbReference type="PROSITE" id="PS50109"/>
    </source>
</evidence>
<dbReference type="GO" id="GO:0004673">
    <property type="term" value="F:protein histidine kinase activity"/>
    <property type="evidence" value="ECO:0007669"/>
    <property type="project" value="UniProtKB-EC"/>
</dbReference>
<evidence type="ECO:0000256" key="5">
    <source>
        <dbReference type="ARBA" id="ARBA00022741"/>
    </source>
</evidence>